<dbReference type="FunFam" id="3.40.50.300:FF:000327">
    <property type="entry name" value="ATP-binding cassette sub-family A member 3"/>
    <property type="match status" value="1"/>
</dbReference>
<dbReference type="InterPro" id="IPR056264">
    <property type="entry name" value="R2_ABCA1-4-like"/>
</dbReference>
<feature type="domain" description="ABC transporter" evidence="10">
    <location>
        <begin position="1491"/>
        <end position="1721"/>
    </location>
</feature>
<feature type="transmembrane region" description="Helical" evidence="9">
    <location>
        <begin position="464"/>
        <end position="485"/>
    </location>
</feature>
<sequence>MCITTLRHTPKQFTEVEAIIKKAQLLPFLYGPQDHELHREEMMRWNEELKKIEGELNLAIPCPINGCIHHAQIAQLKSTCNLNPSLTPTNNANLNSNLNKKRHLEYLIQFCVNCVEWNTILWDESYRNSLCNNHIKSVPEFIRSHSGALWQNSDYVSSPVIYEPFNIDTLPKNLTPTDGHWEIIYAPNSNFAIEIMNAAAAKLSVISNGFDDEESMIKYVSNTTGHILSGVVFDETIQDGLDNSTKIMYKIRPKQAEGGNTAFKDTLKKWQTQYTFPLFPALGPRNPNLAWGGSPGYMSQGFLSVQHAVAKSFMEFLANKSFQALNVNLEMCRYPYPPYLDDKFILSLQSFFPMIICFSFIYPAVNIIKNIVLEKEKKLKEAMKMMGLSKWLHWTAWFFKYFIFLVISCCIITVLLCVKFKNGLSVINASNPSVILVWLVIYTASIICFCFFISTLFSKANSATSFAGIIFFLTFTPYFFIMPRYNDMARATKLLCCLVPNIGIAMGSIILTFSEASGTGLQWDNIGHPATPDDTLSLSMTFIMFVIDGIICLLLTWYIEAVFPGEYGVPEHWYFPFTRSYWCGHHHDLSDMVEFYDSDVRQSEFFEKDQFDLMAGIQVQGLTKVYGKSKKPSVNNINLNMYRSHITVLLGHNGAGKTTTISMLTGLIPPTSGSASVNGFDIREEMDSVHSNLGICPQHDVLFDELTVEEHLYFFCKLKGYISDLVSSEIDRIITTLNLEEKRNTIIAALSGGWKRRLSVGVALVGGSQIVILDEPTSGMDPFNRRSLWNVLQAEKEYRTILLTTHFMEEADVLGDRIAIMADGEIQCCGSPLFLKKKYGAGYHLVMVKEPSCDVSAVTNLILHYVPTAEMSSNIGTELKYILPHDSSHLFPALFSEIEKRKNELKVSGYGASITTMEEVFIKVGHKTSQETLEKVLVPIDFVAVRESASPADSGIHVIAADTDSGTEVDLHSVDYQPEERNNGLWLFLQHLQALLEKRILHSYRNWVLTLSQLILPPFFLIITLVMLKTFPKPEDAPPLLLSIDSFHGSAVPYDVNKNFNRTRELGDIFAFQFTGINNPHLIDSYRENLTTYLLNVASQDIGRYNLHNMVAAQFDAEKEKNKTFITSLFNNQAYHSPAIALQEVHNTVLKYLTNNSFAFEITNHPLPRSLSDKGKQQQTDMTESYQIAQDIMFGMSFLVASFAVFIIKERASGSKHLQKVSGGNLFSYWLASFLWDFLNYLIPCCLVLIVFLCFRTEGFSSPVEQGRVFLIFVIHGLSILPFVYCSTFLFMSPSTAYVRICLFNILVGIATLLTVTILEIPDLDMKSVADVLDYIFAVFIPNYDLGRAIGNLYQNQQFNKFCNREDFQFACEFEIPPAFAYVKPCCKGKCDSFCIPWQENYFSFDSPGIGKQLIFFAIQAVAFTSLLVLCEKNFLRYLKYKIKGHKITPSSVPTLSEAIEVEAIEDDDVRSERLKIQNTSLPDLFLGNHLIIKEVTKQYGSFVAVNKLSFGVRKGECFGLLGLNGAGKTSTFKMITGDTSISSGEIYVDGFDIKKQSRKVQRQIGYCPQFDGLIDQLSGRETLTLFARLRGIPENQIAFQINSLSELLSFQIHINKLVKDYSGGNKRKLSTAIALLGNAPVIFLDEPTTGMDPVSRRCLWNALLQVIQSGRSVVLTTHSMEECEALCSRLVIMVNGRLCCLGSPQHLKSKFGEGFSLVIKVGQQALNDMNPLKNTAHSIDGSSGHFGPSFLTTSISLRRDMDDVRAFVERTFDSATLKSAHENLLLYHIPRSQLSWSEIFRLMEEAKVMFNIEDYSVGETTLEQVFVNFAMGQR</sequence>
<name>A0A8X6PXG7_NEPPI</name>
<dbReference type="InterPro" id="IPR027417">
    <property type="entry name" value="P-loop_NTPase"/>
</dbReference>
<feature type="transmembrane region" description="Helical" evidence="9">
    <location>
        <begin position="351"/>
        <end position="373"/>
    </location>
</feature>
<dbReference type="Pfam" id="PF23321">
    <property type="entry name" value="R1_ABCA1"/>
    <property type="match status" value="1"/>
</dbReference>
<dbReference type="SMART" id="SM00382">
    <property type="entry name" value="AAA"/>
    <property type="match status" value="2"/>
</dbReference>
<dbReference type="GO" id="GO:0016887">
    <property type="term" value="F:ATP hydrolysis activity"/>
    <property type="evidence" value="ECO:0007669"/>
    <property type="project" value="InterPro"/>
</dbReference>
<dbReference type="FunFam" id="3.40.50.300:FF:000298">
    <property type="entry name" value="ATP-binding cassette sub-family A member 12"/>
    <property type="match status" value="1"/>
</dbReference>
<evidence type="ECO:0000256" key="6">
    <source>
        <dbReference type="ARBA" id="ARBA00022840"/>
    </source>
</evidence>
<feature type="transmembrane region" description="Helical" evidence="9">
    <location>
        <begin position="1192"/>
        <end position="1209"/>
    </location>
</feature>
<feature type="transmembrane region" description="Helical" evidence="9">
    <location>
        <begin position="1007"/>
        <end position="1028"/>
    </location>
</feature>
<dbReference type="PANTHER" id="PTHR19229">
    <property type="entry name" value="ATP-BINDING CASSETTE TRANSPORTER SUBFAMILY A ABCA"/>
    <property type="match status" value="1"/>
</dbReference>
<feature type="transmembrane region" description="Helical" evidence="9">
    <location>
        <begin position="1414"/>
        <end position="1430"/>
    </location>
</feature>
<keyword evidence="8 9" id="KW-0472">Membrane</keyword>
<keyword evidence="3 9" id="KW-0812">Transmembrane</keyword>
<dbReference type="Gene3D" id="3.40.50.300">
    <property type="entry name" value="P-loop containing nucleotide triphosphate hydrolases"/>
    <property type="match status" value="2"/>
</dbReference>
<dbReference type="SUPFAM" id="SSF52540">
    <property type="entry name" value="P-loop containing nucleoside triphosphate hydrolases"/>
    <property type="match status" value="2"/>
</dbReference>
<keyword evidence="12" id="KW-1185">Reference proteome</keyword>
<evidence type="ECO:0000256" key="8">
    <source>
        <dbReference type="ARBA" id="ARBA00023136"/>
    </source>
</evidence>
<feature type="transmembrane region" description="Helical" evidence="9">
    <location>
        <begin position="491"/>
        <end position="514"/>
    </location>
</feature>
<dbReference type="InterPro" id="IPR026082">
    <property type="entry name" value="ABCA"/>
</dbReference>
<comment type="caution">
    <text evidence="11">The sequence shown here is derived from an EMBL/GenBank/DDBJ whole genome shotgun (WGS) entry which is preliminary data.</text>
</comment>
<dbReference type="GO" id="GO:0005524">
    <property type="term" value="F:ATP binding"/>
    <property type="evidence" value="ECO:0007669"/>
    <property type="project" value="UniProtKB-KW"/>
</dbReference>
<dbReference type="Pfam" id="PF00005">
    <property type="entry name" value="ABC_tran"/>
    <property type="match status" value="2"/>
</dbReference>
<dbReference type="OrthoDB" id="6512918at2759"/>
<proteinExistence type="predicted"/>
<dbReference type="Proteomes" id="UP000887013">
    <property type="component" value="Unassembled WGS sequence"/>
</dbReference>
<dbReference type="Pfam" id="PF12698">
    <property type="entry name" value="ABC2_membrane_3"/>
    <property type="match status" value="2"/>
</dbReference>
<evidence type="ECO:0000256" key="4">
    <source>
        <dbReference type="ARBA" id="ARBA00022737"/>
    </source>
</evidence>
<dbReference type="PROSITE" id="PS00211">
    <property type="entry name" value="ABC_TRANSPORTER_1"/>
    <property type="match status" value="1"/>
</dbReference>
<protein>
    <submittedName>
        <fullName evidence="11">ATP-binding cassette sub-family A member 3</fullName>
    </submittedName>
</protein>
<keyword evidence="4" id="KW-0677">Repeat</keyword>
<gene>
    <name evidence="11" type="primary">ABCA3</name>
    <name evidence="11" type="ORF">NPIL_418262</name>
</gene>
<evidence type="ECO:0000313" key="11">
    <source>
        <dbReference type="EMBL" id="GFT89234.1"/>
    </source>
</evidence>
<feature type="transmembrane region" description="Helical" evidence="9">
    <location>
        <begin position="1297"/>
        <end position="1319"/>
    </location>
</feature>
<feature type="transmembrane region" description="Helical" evidence="9">
    <location>
        <begin position="394"/>
        <end position="415"/>
    </location>
</feature>
<evidence type="ECO:0000256" key="2">
    <source>
        <dbReference type="ARBA" id="ARBA00022448"/>
    </source>
</evidence>
<dbReference type="PROSITE" id="PS50893">
    <property type="entry name" value="ABC_TRANSPORTER_2"/>
    <property type="match status" value="2"/>
</dbReference>
<accession>A0A8X6PXG7</accession>
<feature type="domain" description="ABC transporter" evidence="10">
    <location>
        <begin position="617"/>
        <end position="848"/>
    </location>
</feature>
<dbReference type="GO" id="GO:0016020">
    <property type="term" value="C:membrane"/>
    <property type="evidence" value="ECO:0007669"/>
    <property type="project" value="UniProtKB-SubCell"/>
</dbReference>
<keyword evidence="6 11" id="KW-0067">ATP-binding</keyword>
<dbReference type="EMBL" id="BMAW01120415">
    <property type="protein sequence ID" value="GFT89234.1"/>
    <property type="molecule type" value="Genomic_DNA"/>
</dbReference>
<comment type="subcellular location">
    <subcellularLocation>
        <location evidence="1">Membrane</location>
        <topology evidence="1">Multi-pass membrane protein</topology>
    </subcellularLocation>
</comment>
<feature type="transmembrane region" description="Helical" evidence="9">
    <location>
        <begin position="435"/>
        <end position="457"/>
    </location>
</feature>
<dbReference type="CDD" id="cd03263">
    <property type="entry name" value="ABC_subfamily_A"/>
    <property type="match status" value="2"/>
</dbReference>
<keyword evidence="7 9" id="KW-1133">Transmembrane helix</keyword>
<evidence type="ECO:0000256" key="3">
    <source>
        <dbReference type="ARBA" id="ARBA00022692"/>
    </source>
</evidence>
<evidence type="ECO:0000313" key="12">
    <source>
        <dbReference type="Proteomes" id="UP000887013"/>
    </source>
</evidence>
<dbReference type="InterPro" id="IPR013525">
    <property type="entry name" value="ABC2_TM"/>
</dbReference>
<evidence type="ECO:0000256" key="5">
    <source>
        <dbReference type="ARBA" id="ARBA00022741"/>
    </source>
</evidence>
<evidence type="ECO:0000256" key="1">
    <source>
        <dbReference type="ARBA" id="ARBA00004141"/>
    </source>
</evidence>
<dbReference type="PANTHER" id="PTHR19229:SF250">
    <property type="entry name" value="ABC TRANSPORTER DOMAIN-CONTAINING PROTEIN-RELATED"/>
    <property type="match status" value="1"/>
</dbReference>
<evidence type="ECO:0000256" key="9">
    <source>
        <dbReference type="SAM" id="Phobius"/>
    </source>
</evidence>
<reference evidence="11" key="1">
    <citation type="submission" date="2020-08" db="EMBL/GenBank/DDBJ databases">
        <title>Multicomponent nature underlies the extraordinary mechanical properties of spider dragline silk.</title>
        <authorList>
            <person name="Kono N."/>
            <person name="Nakamura H."/>
            <person name="Mori M."/>
            <person name="Yoshida Y."/>
            <person name="Ohtoshi R."/>
            <person name="Malay A.D."/>
            <person name="Moran D.A.P."/>
            <person name="Tomita M."/>
            <person name="Numata K."/>
            <person name="Arakawa K."/>
        </authorList>
    </citation>
    <scope>NUCLEOTIDE SEQUENCE</scope>
</reference>
<feature type="transmembrane region" description="Helical" evidence="9">
    <location>
        <begin position="1267"/>
        <end position="1291"/>
    </location>
</feature>
<feature type="transmembrane region" description="Helical" evidence="9">
    <location>
        <begin position="1229"/>
        <end position="1255"/>
    </location>
</feature>
<dbReference type="GO" id="GO:0005319">
    <property type="term" value="F:lipid transporter activity"/>
    <property type="evidence" value="ECO:0007669"/>
    <property type="project" value="TreeGrafter"/>
</dbReference>
<keyword evidence="2" id="KW-0813">Transport</keyword>
<feature type="transmembrane region" description="Helical" evidence="9">
    <location>
        <begin position="535"/>
        <end position="559"/>
    </location>
</feature>
<dbReference type="InterPro" id="IPR017871">
    <property type="entry name" value="ABC_transporter-like_CS"/>
</dbReference>
<evidence type="ECO:0000259" key="10">
    <source>
        <dbReference type="PROSITE" id="PS50893"/>
    </source>
</evidence>
<keyword evidence="5" id="KW-0547">Nucleotide-binding</keyword>
<dbReference type="GO" id="GO:0140359">
    <property type="term" value="F:ABC-type transporter activity"/>
    <property type="evidence" value="ECO:0007669"/>
    <property type="project" value="InterPro"/>
</dbReference>
<organism evidence="11 12">
    <name type="scientific">Nephila pilipes</name>
    <name type="common">Giant wood spider</name>
    <name type="synonym">Nephila maculata</name>
    <dbReference type="NCBI Taxonomy" id="299642"/>
    <lineage>
        <taxon>Eukaryota</taxon>
        <taxon>Metazoa</taxon>
        <taxon>Ecdysozoa</taxon>
        <taxon>Arthropoda</taxon>
        <taxon>Chelicerata</taxon>
        <taxon>Arachnida</taxon>
        <taxon>Araneae</taxon>
        <taxon>Araneomorphae</taxon>
        <taxon>Entelegynae</taxon>
        <taxon>Araneoidea</taxon>
        <taxon>Nephilidae</taxon>
        <taxon>Nephila</taxon>
    </lineage>
</organism>
<dbReference type="InterPro" id="IPR003439">
    <property type="entry name" value="ABC_transporter-like_ATP-bd"/>
</dbReference>
<dbReference type="InterPro" id="IPR003593">
    <property type="entry name" value="AAA+_ATPase"/>
</dbReference>
<evidence type="ECO:0000256" key="7">
    <source>
        <dbReference type="ARBA" id="ARBA00022989"/>
    </source>
</evidence>